<feature type="region of interest" description="Disordered" evidence="9">
    <location>
        <begin position="179"/>
        <end position="210"/>
    </location>
</feature>
<evidence type="ECO:0000313" key="11">
    <source>
        <dbReference type="EMBL" id="KAF5745453.1"/>
    </source>
</evidence>
<sequence>MASETETSDFSAAFERLLRNRDMSLLLPLILGFASSTQEGAQAETRRIVLVNPVMQIMVVIEGDSLLDVMGSKNGQPPASKASIDAMPCVDVTKIEGEDGDCVICLENWGAGGVDVVIKEMPCKHRFHSNCIEKWLRVHGSCPVCRYQMPVEERNNDDEEEGRERRGVDEIWVTFALSRSSRSATDENQTTSTDSSDDSASPRPDHELDG</sequence>
<dbReference type="SMART" id="SM00184">
    <property type="entry name" value="RING"/>
    <property type="match status" value="1"/>
</dbReference>
<dbReference type="PROSITE" id="PS50089">
    <property type="entry name" value="ZF_RING_2"/>
    <property type="match status" value="1"/>
</dbReference>
<dbReference type="CDD" id="cd16454">
    <property type="entry name" value="RING-H2_PA-TM-RING"/>
    <property type="match status" value="1"/>
</dbReference>
<name>A0A7J7DGM1_TRIWF</name>
<dbReference type="FunCoup" id="A0A7J7DGM1">
    <property type="interactions" value="3"/>
</dbReference>
<feature type="domain" description="RING-type" evidence="10">
    <location>
        <begin position="102"/>
        <end position="146"/>
    </location>
</feature>
<dbReference type="InterPro" id="IPR013083">
    <property type="entry name" value="Znf_RING/FYVE/PHD"/>
</dbReference>
<organism evidence="11 12">
    <name type="scientific">Tripterygium wilfordii</name>
    <name type="common">Thunder God vine</name>
    <dbReference type="NCBI Taxonomy" id="458696"/>
    <lineage>
        <taxon>Eukaryota</taxon>
        <taxon>Viridiplantae</taxon>
        <taxon>Streptophyta</taxon>
        <taxon>Embryophyta</taxon>
        <taxon>Tracheophyta</taxon>
        <taxon>Spermatophyta</taxon>
        <taxon>Magnoliopsida</taxon>
        <taxon>eudicotyledons</taxon>
        <taxon>Gunneridae</taxon>
        <taxon>Pentapetalae</taxon>
        <taxon>rosids</taxon>
        <taxon>fabids</taxon>
        <taxon>Celastrales</taxon>
        <taxon>Celastraceae</taxon>
        <taxon>Tripterygium</taxon>
    </lineage>
</organism>
<keyword evidence="7" id="KW-0862">Zinc</keyword>
<feature type="compositionally biased region" description="Polar residues" evidence="9">
    <location>
        <begin position="179"/>
        <end position="189"/>
    </location>
</feature>
<dbReference type="InterPro" id="IPR001841">
    <property type="entry name" value="Znf_RING"/>
</dbReference>
<dbReference type="Gene3D" id="3.30.40.10">
    <property type="entry name" value="Zinc/RING finger domain, C3HC4 (zinc finger)"/>
    <property type="match status" value="1"/>
</dbReference>
<dbReference type="GO" id="GO:0005737">
    <property type="term" value="C:cytoplasm"/>
    <property type="evidence" value="ECO:0007669"/>
    <property type="project" value="TreeGrafter"/>
</dbReference>
<dbReference type="FunFam" id="3.30.40.10:FF:000127">
    <property type="entry name" value="E3 ubiquitin-protein ligase RNF181"/>
    <property type="match status" value="1"/>
</dbReference>
<keyword evidence="3" id="KW-0808">Transferase</keyword>
<protein>
    <recommendedName>
        <fullName evidence="2">RING-type E3 ubiquitin transferase</fullName>
        <ecNumber evidence="2">2.3.2.27</ecNumber>
    </recommendedName>
</protein>
<dbReference type="Pfam" id="PF13639">
    <property type="entry name" value="zf-RING_2"/>
    <property type="match status" value="1"/>
</dbReference>
<dbReference type="GO" id="GO:0008270">
    <property type="term" value="F:zinc ion binding"/>
    <property type="evidence" value="ECO:0007669"/>
    <property type="project" value="UniProtKB-KW"/>
</dbReference>
<dbReference type="EMBL" id="JAAARO010000007">
    <property type="protein sequence ID" value="KAF5745453.1"/>
    <property type="molecule type" value="Genomic_DNA"/>
</dbReference>
<comment type="caution">
    <text evidence="11">The sequence shown here is derived from an EMBL/GenBank/DDBJ whole genome shotgun (WGS) entry which is preliminary data.</text>
</comment>
<evidence type="ECO:0000259" key="10">
    <source>
        <dbReference type="PROSITE" id="PS50089"/>
    </source>
</evidence>
<keyword evidence="4" id="KW-0479">Metal-binding</keyword>
<comment type="catalytic activity">
    <reaction evidence="1">
        <text>S-ubiquitinyl-[E2 ubiquitin-conjugating enzyme]-L-cysteine + [acceptor protein]-L-lysine = [E2 ubiquitin-conjugating enzyme]-L-cysteine + N(6)-ubiquitinyl-[acceptor protein]-L-lysine.</text>
        <dbReference type="EC" id="2.3.2.27"/>
    </reaction>
</comment>
<evidence type="ECO:0000256" key="7">
    <source>
        <dbReference type="ARBA" id="ARBA00022833"/>
    </source>
</evidence>
<evidence type="ECO:0000256" key="5">
    <source>
        <dbReference type="ARBA" id="ARBA00022771"/>
    </source>
</evidence>
<dbReference type="SUPFAM" id="SSF57850">
    <property type="entry name" value="RING/U-box"/>
    <property type="match status" value="1"/>
</dbReference>
<evidence type="ECO:0000256" key="1">
    <source>
        <dbReference type="ARBA" id="ARBA00000900"/>
    </source>
</evidence>
<evidence type="ECO:0000313" key="12">
    <source>
        <dbReference type="Proteomes" id="UP000593562"/>
    </source>
</evidence>
<gene>
    <name evidence="11" type="ORF">HS088_TW07G01037</name>
</gene>
<evidence type="ECO:0000256" key="9">
    <source>
        <dbReference type="SAM" id="MobiDB-lite"/>
    </source>
</evidence>
<dbReference type="PANTHER" id="PTHR15710">
    <property type="entry name" value="E3 UBIQUITIN-PROTEIN LIGASE PRAJA"/>
    <property type="match status" value="1"/>
</dbReference>
<dbReference type="InParanoid" id="A0A7J7DGM1"/>
<evidence type="ECO:0000256" key="6">
    <source>
        <dbReference type="ARBA" id="ARBA00022786"/>
    </source>
</evidence>
<keyword evidence="6" id="KW-0833">Ubl conjugation pathway</keyword>
<reference evidence="11 12" key="1">
    <citation type="journal article" date="2020" name="Nat. Commun.">
        <title>Genome of Tripterygium wilfordii and identification of cytochrome P450 involved in triptolide biosynthesis.</title>
        <authorList>
            <person name="Tu L."/>
            <person name="Su P."/>
            <person name="Zhang Z."/>
            <person name="Gao L."/>
            <person name="Wang J."/>
            <person name="Hu T."/>
            <person name="Zhou J."/>
            <person name="Zhang Y."/>
            <person name="Zhao Y."/>
            <person name="Liu Y."/>
            <person name="Song Y."/>
            <person name="Tong Y."/>
            <person name="Lu Y."/>
            <person name="Yang J."/>
            <person name="Xu C."/>
            <person name="Jia M."/>
            <person name="Peters R.J."/>
            <person name="Huang L."/>
            <person name="Gao W."/>
        </authorList>
    </citation>
    <scope>NUCLEOTIDE SEQUENCE [LARGE SCALE GENOMIC DNA]</scope>
    <source>
        <strain evidence="12">cv. XIE 37</strain>
        <tissue evidence="11">Leaf</tissue>
    </source>
</reference>
<dbReference type="AlphaFoldDB" id="A0A7J7DGM1"/>
<evidence type="ECO:0000256" key="8">
    <source>
        <dbReference type="PROSITE-ProRule" id="PRU00175"/>
    </source>
</evidence>
<keyword evidence="5 8" id="KW-0863">Zinc-finger</keyword>
<dbReference type="Proteomes" id="UP000593562">
    <property type="component" value="Unassembled WGS sequence"/>
</dbReference>
<dbReference type="GO" id="GO:0061630">
    <property type="term" value="F:ubiquitin protein ligase activity"/>
    <property type="evidence" value="ECO:0007669"/>
    <property type="project" value="UniProtKB-EC"/>
</dbReference>
<evidence type="ECO:0000256" key="2">
    <source>
        <dbReference type="ARBA" id="ARBA00012483"/>
    </source>
</evidence>
<dbReference type="EC" id="2.3.2.27" evidence="2"/>
<keyword evidence="12" id="KW-1185">Reference proteome</keyword>
<dbReference type="GO" id="GO:0016567">
    <property type="term" value="P:protein ubiquitination"/>
    <property type="evidence" value="ECO:0007669"/>
    <property type="project" value="TreeGrafter"/>
</dbReference>
<accession>A0A7J7DGM1</accession>
<proteinExistence type="predicted"/>
<dbReference type="OrthoDB" id="8062037at2759"/>
<dbReference type="PANTHER" id="PTHR15710:SF132">
    <property type="entry name" value="E3 UBIQUITIN-PROTEIN LIGASE MPSR1"/>
    <property type="match status" value="1"/>
</dbReference>
<evidence type="ECO:0000256" key="3">
    <source>
        <dbReference type="ARBA" id="ARBA00022679"/>
    </source>
</evidence>
<evidence type="ECO:0000256" key="4">
    <source>
        <dbReference type="ARBA" id="ARBA00022723"/>
    </source>
</evidence>